<sequence>MKKLIVLVAFWVLYTCIIHAQLPIPEFKYGVGTLSGKILGNIPKEQKTETLNIRINRIGFDNIGSEIPIEDDGTFNFNIPIFAVSLCVIESPIYSGLIYLLPNENTKLNISFDNNGEKHVSIENSLSPPFNYMNMGDKLLEICMGKDFGVDVNDYNITPNEYAQISKKALSNILEKLEERSDLSENLKLIMGCELKALFSNFYILNYSQTIKNKYKLHDDESNYTPTKPDISYYSILKYLKLNNPYYLYSPSYQILIQNLLNTNNIGIPPIDMYSLEVWKDKTDSIVKYIIDNDHSFFDKMLILNAYTKQLNELKPLSGSQKEDIKSYYKEEAFSEMLFTENSKVIKLIQSDSSSKDFKINETPKVSKELLISTILQKYEGKVVFIDFWATWCGPCLKNMKQIEPVKKELTGKDVVFVYITNDTSVRKTWEEKVSQIGGEHYYLDEKTWDYLKNDLQLIGVPTYLIYDKSGTLKYKSNSMEPNKMKEWINELL</sequence>
<dbReference type="EMBL" id="ADLW01000003">
    <property type="protein sequence ID" value="EGK04566.1"/>
    <property type="molecule type" value="Genomic_DNA"/>
</dbReference>
<evidence type="ECO:0000256" key="4">
    <source>
        <dbReference type="ARBA" id="ARBA00023284"/>
    </source>
</evidence>
<comment type="subcellular location">
    <subcellularLocation>
        <location evidence="1">Cell envelope</location>
    </subcellularLocation>
</comment>
<evidence type="ECO:0000256" key="1">
    <source>
        <dbReference type="ARBA" id="ARBA00004196"/>
    </source>
</evidence>
<keyword evidence="3" id="KW-1015">Disulfide bond</keyword>
<feature type="domain" description="Thioredoxin" evidence="6">
    <location>
        <begin position="349"/>
        <end position="493"/>
    </location>
</feature>
<keyword evidence="5" id="KW-0175">Coiled coil</keyword>
<proteinExistence type="predicted"/>
<evidence type="ECO:0000313" key="7">
    <source>
        <dbReference type="EMBL" id="EGK04566.1"/>
    </source>
</evidence>
<evidence type="ECO:0000256" key="3">
    <source>
        <dbReference type="ARBA" id="ARBA00023157"/>
    </source>
</evidence>
<dbReference type="AlphaFoldDB" id="F8WXW3"/>
<feature type="coiled-coil region" evidence="5">
    <location>
        <begin position="160"/>
        <end position="187"/>
    </location>
</feature>
<dbReference type="GO" id="GO:0030313">
    <property type="term" value="C:cell envelope"/>
    <property type="evidence" value="ECO:0007669"/>
    <property type="project" value="UniProtKB-SubCell"/>
</dbReference>
<dbReference type="RefSeq" id="WP_006842264.1">
    <property type="nucleotide sequence ID" value="NZ_AQWJ01000002.1"/>
</dbReference>
<evidence type="ECO:0000259" key="6">
    <source>
        <dbReference type="PROSITE" id="PS51352"/>
    </source>
</evidence>
<keyword evidence="4" id="KW-0676">Redox-active center</keyword>
<dbReference type="Gene3D" id="3.40.30.10">
    <property type="entry name" value="Glutaredoxin"/>
    <property type="match status" value="1"/>
</dbReference>
<dbReference type="Pfam" id="PF08534">
    <property type="entry name" value="Redoxin"/>
    <property type="match status" value="1"/>
</dbReference>
<dbReference type="HOGENOM" id="CLU_043125_0_0_10"/>
<dbReference type="CDD" id="cd02966">
    <property type="entry name" value="TlpA_like_family"/>
    <property type="match status" value="1"/>
</dbReference>
<accession>F8WXW3</accession>
<organism evidence="7 8">
    <name type="scientific">Dysgonomonas mossii DSM 22836</name>
    <dbReference type="NCBI Taxonomy" id="742767"/>
    <lineage>
        <taxon>Bacteria</taxon>
        <taxon>Pseudomonadati</taxon>
        <taxon>Bacteroidota</taxon>
        <taxon>Bacteroidia</taxon>
        <taxon>Bacteroidales</taxon>
        <taxon>Dysgonomonadaceae</taxon>
        <taxon>Dysgonomonas</taxon>
    </lineage>
</organism>
<dbReference type="GO" id="GO:0017004">
    <property type="term" value="P:cytochrome complex assembly"/>
    <property type="evidence" value="ECO:0007669"/>
    <property type="project" value="UniProtKB-KW"/>
</dbReference>
<dbReference type="InterPro" id="IPR036249">
    <property type="entry name" value="Thioredoxin-like_sf"/>
</dbReference>
<keyword evidence="8" id="KW-1185">Reference proteome</keyword>
<gene>
    <name evidence="7" type="ORF">HMPREF9456_00893</name>
</gene>
<dbReference type="Proteomes" id="UP000006420">
    <property type="component" value="Unassembled WGS sequence"/>
</dbReference>
<dbReference type="PANTHER" id="PTHR42852">
    <property type="entry name" value="THIOL:DISULFIDE INTERCHANGE PROTEIN DSBE"/>
    <property type="match status" value="1"/>
</dbReference>
<dbReference type="InterPro" id="IPR017937">
    <property type="entry name" value="Thioredoxin_CS"/>
</dbReference>
<dbReference type="InterPro" id="IPR013740">
    <property type="entry name" value="Redoxin"/>
</dbReference>
<dbReference type="GeneID" id="78081568"/>
<dbReference type="PROSITE" id="PS00194">
    <property type="entry name" value="THIOREDOXIN_1"/>
    <property type="match status" value="1"/>
</dbReference>
<keyword evidence="2" id="KW-0201">Cytochrome c-type biogenesis</keyword>
<evidence type="ECO:0000256" key="5">
    <source>
        <dbReference type="SAM" id="Coils"/>
    </source>
</evidence>
<dbReference type="InterPro" id="IPR013766">
    <property type="entry name" value="Thioredoxin_domain"/>
</dbReference>
<dbReference type="OrthoDB" id="1120316at2"/>
<dbReference type="PANTHER" id="PTHR42852:SF6">
    <property type="entry name" value="THIOL:DISULFIDE INTERCHANGE PROTEIN DSBE"/>
    <property type="match status" value="1"/>
</dbReference>
<evidence type="ECO:0000256" key="2">
    <source>
        <dbReference type="ARBA" id="ARBA00022748"/>
    </source>
</evidence>
<protein>
    <recommendedName>
        <fullName evidence="6">Thioredoxin domain-containing protein</fullName>
    </recommendedName>
</protein>
<name>F8WXW3_9BACT</name>
<dbReference type="eggNOG" id="COG0526">
    <property type="taxonomic scope" value="Bacteria"/>
</dbReference>
<dbReference type="PROSITE" id="PS51352">
    <property type="entry name" value="THIOREDOXIN_2"/>
    <property type="match status" value="1"/>
</dbReference>
<dbReference type="STRING" id="742767.HMPREF9456_00893"/>
<comment type="caution">
    <text evidence="7">The sequence shown here is derived from an EMBL/GenBank/DDBJ whole genome shotgun (WGS) entry which is preliminary data.</text>
</comment>
<evidence type="ECO:0000313" key="8">
    <source>
        <dbReference type="Proteomes" id="UP000006420"/>
    </source>
</evidence>
<dbReference type="GO" id="GO:0016491">
    <property type="term" value="F:oxidoreductase activity"/>
    <property type="evidence" value="ECO:0007669"/>
    <property type="project" value="InterPro"/>
</dbReference>
<dbReference type="SUPFAM" id="SSF52833">
    <property type="entry name" value="Thioredoxin-like"/>
    <property type="match status" value="1"/>
</dbReference>
<reference evidence="7 8" key="1">
    <citation type="submission" date="2011-04" db="EMBL/GenBank/DDBJ databases">
        <title>The Genome Sequence of Dysgonomonas mossii DSM 22836.</title>
        <authorList>
            <consortium name="The Broad Institute Genome Sequencing Platform"/>
            <person name="Earl A."/>
            <person name="Ward D."/>
            <person name="Feldgarden M."/>
            <person name="Gevers D."/>
            <person name="Pudlo N."/>
            <person name="Martens E."/>
            <person name="Allen-Vercoe E."/>
            <person name="Young S.K."/>
            <person name="Zeng Q."/>
            <person name="Gargeya S."/>
            <person name="Fitzgerald M."/>
            <person name="Haas B."/>
            <person name="Abouelleil A."/>
            <person name="Alvarado L."/>
            <person name="Arachchi H.M."/>
            <person name="Berlin A."/>
            <person name="Brown A."/>
            <person name="Chapman S.B."/>
            <person name="Chen Z."/>
            <person name="Dunbar C."/>
            <person name="Freedman E."/>
            <person name="Gearin G."/>
            <person name="Gellesch M."/>
            <person name="Goldberg J."/>
            <person name="Griggs A."/>
            <person name="Gujja S."/>
            <person name="Heiman D."/>
            <person name="Howarth C."/>
            <person name="Larson L."/>
            <person name="Lui A."/>
            <person name="MacDonald P.J.P."/>
            <person name="Mehta T."/>
            <person name="Montmayeur A."/>
            <person name="Murphy C."/>
            <person name="Neiman D."/>
            <person name="Pearson M."/>
            <person name="Priest M."/>
            <person name="Roberts A."/>
            <person name="Saif S."/>
            <person name="Shea T."/>
            <person name="Shenoy N."/>
            <person name="Sisk P."/>
            <person name="Stolte C."/>
            <person name="Sykes S."/>
            <person name="Yandava C."/>
            <person name="Wortman J."/>
            <person name="Nusbaum C."/>
            <person name="Birren B."/>
        </authorList>
    </citation>
    <scope>NUCLEOTIDE SEQUENCE [LARGE SCALE GENOMIC DNA]</scope>
    <source>
        <strain evidence="7 8">DSM 22836</strain>
    </source>
</reference>
<dbReference type="InterPro" id="IPR050553">
    <property type="entry name" value="Thioredoxin_ResA/DsbE_sf"/>
</dbReference>